<evidence type="ECO:0000259" key="2">
    <source>
        <dbReference type="Pfam" id="PF00561"/>
    </source>
</evidence>
<feature type="domain" description="AB hydrolase-1" evidence="2">
    <location>
        <begin position="98"/>
        <end position="347"/>
    </location>
</feature>
<gene>
    <name evidence="3" type="ORF">BWI75_12795</name>
</gene>
<keyword evidence="4" id="KW-1185">Reference proteome</keyword>
<name>A0A6N8FW66_9CHRO</name>
<dbReference type="GO" id="GO:0016787">
    <property type="term" value="F:hydrolase activity"/>
    <property type="evidence" value="ECO:0007669"/>
    <property type="project" value="UniProtKB-KW"/>
</dbReference>
<evidence type="ECO:0000256" key="1">
    <source>
        <dbReference type="SAM" id="Phobius"/>
    </source>
</evidence>
<dbReference type="GO" id="GO:0016020">
    <property type="term" value="C:membrane"/>
    <property type="evidence" value="ECO:0007669"/>
    <property type="project" value="TreeGrafter"/>
</dbReference>
<feature type="transmembrane region" description="Helical" evidence="1">
    <location>
        <begin position="7"/>
        <end position="27"/>
    </location>
</feature>
<evidence type="ECO:0000313" key="4">
    <source>
        <dbReference type="Proteomes" id="UP000441797"/>
    </source>
</evidence>
<accession>A0A6N8FW66</accession>
<dbReference type="InterPro" id="IPR000073">
    <property type="entry name" value="AB_hydrolase_1"/>
</dbReference>
<keyword evidence="1" id="KW-0812">Transmembrane</keyword>
<dbReference type="PRINTS" id="PR00111">
    <property type="entry name" value="ABHYDROLASE"/>
</dbReference>
<sequence length="368" mass="41023">MPLDFLLRWLSGLLTVILLGSGGYILYQWYEGELISNAWLILGSVMLLWSFLGFLPVLLLHRSGKDEPKPIRSSQVQRLIRPDGSEIHVEFYGSEYAPTIILTHGWGPDSTVWYYAKKQLTEQFRVIVWDLPGLGKSKKPHNRDYSLEKYARDLEAVLSLAGQPVMLLGHSMGGMILLTFCRLFPEHLGQQVAGLILVDTTYTNPLKTTIFSKLLLALQKPVLEPLLHVAIALSPLLWFTSWLSYLNGLTLLTTKISGFTGRETRGQLNFSTLTGLKASPGVLAQGTLAMLRFNETEILPKISVPTLVVFGKSDIATRPFANKRISREVPQADFAVLTPAGHMGLMERNQQFAQAVRVFSATCLGLKQ</sequence>
<dbReference type="Gene3D" id="3.40.50.1820">
    <property type="entry name" value="alpha/beta hydrolase"/>
    <property type="match status" value="1"/>
</dbReference>
<evidence type="ECO:0000313" key="3">
    <source>
        <dbReference type="EMBL" id="MUL37191.1"/>
    </source>
</evidence>
<dbReference type="InterPro" id="IPR050266">
    <property type="entry name" value="AB_hydrolase_sf"/>
</dbReference>
<dbReference type="InterPro" id="IPR029058">
    <property type="entry name" value="AB_hydrolase_fold"/>
</dbReference>
<dbReference type="OrthoDB" id="9773293at2"/>
<comment type="caution">
    <text evidence="3">The sequence shown here is derived from an EMBL/GenBank/DDBJ whole genome shotgun (WGS) entry which is preliminary data.</text>
</comment>
<dbReference type="EMBL" id="NAPY01000018">
    <property type="protein sequence ID" value="MUL37191.1"/>
    <property type="molecule type" value="Genomic_DNA"/>
</dbReference>
<protein>
    <submittedName>
        <fullName evidence="3">Alpha/beta hydrolase</fullName>
    </submittedName>
</protein>
<keyword evidence="1" id="KW-0472">Membrane</keyword>
<reference evidence="3 4" key="1">
    <citation type="journal article" date="2019" name="Front. Microbiol.">
        <title>Genomic Features for Desiccation Tolerance and Sugar Biosynthesis in the Extremophile Gloeocapsopsis sp. UTEX B3054.</title>
        <authorList>
            <person name="Urrejola C."/>
            <person name="Alcorta J."/>
            <person name="Salas L."/>
            <person name="Vasquez M."/>
            <person name="Polz M.F."/>
            <person name="Vicuna R."/>
            <person name="Diez B."/>
        </authorList>
    </citation>
    <scope>NUCLEOTIDE SEQUENCE [LARGE SCALE GENOMIC DNA]</scope>
    <source>
        <strain evidence="3 4">1H9</strain>
    </source>
</reference>
<dbReference type="Pfam" id="PF00561">
    <property type="entry name" value="Abhydrolase_1"/>
    <property type="match status" value="1"/>
</dbReference>
<organism evidence="3 4">
    <name type="scientific">Gloeocapsopsis dulcis AAB1 = 1H9</name>
    <dbReference type="NCBI Taxonomy" id="1433147"/>
    <lineage>
        <taxon>Bacteria</taxon>
        <taxon>Bacillati</taxon>
        <taxon>Cyanobacteriota</taxon>
        <taxon>Cyanophyceae</taxon>
        <taxon>Oscillatoriophycideae</taxon>
        <taxon>Chroococcales</taxon>
        <taxon>Chroococcaceae</taxon>
        <taxon>Gloeocapsopsis</taxon>
        <taxon>Gloeocapsopsis dulcis</taxon>
    </lineage>
</organism>
<keyword evidence="3" id="KW-0378">Hydrolase</keyword>
<keyword evidence="1" id="KW-1133">Transmembrane helix</keyword>
<proteinExistence type="predicted"/>
<feature type="transmembrane region" description="Helical" evidence="1">
    <location>
        <begin position="39"/>
        <end position="60"/>
    </location>
</feature>
<dbReference type="AlphaFoldDB" id="A0A6N8FW66"/>
<dbReference type="PANTHER" id="PTHR43798:SF33">
    <property type="entry name" value="HYDROLASE, PUTATIVE (AFU_ORTHOLOGUE AFUA_2G14860)-RELATED"/>
    <property type="match status" value="1"/>
</dbReference>
<dbReference type="Proteomes" id="UP000441797">
    <property type="component" value="Unassembled WGS sequence"/>
</dbReference>
<dbReference type="PANTHER" id="PTHR43798">
    <property type="entry name" value="MONOACYLGLYCEROL LIPASE"/>
    <property type="match status" value="1"/>
</dbReference>
<dbReference type="SUPFAM" id="SSF53474">
    <property type="entry name" value="alpha/beta-Hydrolases"/>
    <property type="match status" value="1"/>
</dbReference>